<feature type="signal peptide" evidence="1">
    <location>
        <begin position="1"/>
        <end position="19"/>
    </location>
</feature>
<dbReference type="Proteomes" id="UP001207228">
    <property type="component" value="Unassembled WGS sequence"/>
</dbReference>
<protein>
    <recommendedName>
        <fullName evidence="4">Tetratricopeptide repeat protein</fullName>
    </recommendedName>
</protein>
<comment type="caution">
    <text evidence="2">The sequence shown here is derived from an EMBL/GenBank/DDBJ whole genome shotgun (WGS) entry which is preliminary data.</text>
</comment>
<gene>
    <name evidence="2" type="ORF">OO017_01105</name>
</gene>
<evidence type="ECO:0008006" key="4">
    <source>
        <dbReference type="Google" id="ProtNLM"/>
    </source>
</evidence>
<accession>A0ABT3RAB3</accession>
<organism evidence="2 3">
    <name type="scientific">Pontibacter anaerobius</name>
    <dbReference type="NCBI Taxonomy" id="2993940"/>
    <lineage>
        <taxon>Bacteria</taxon>
        <taxon>Pseudomonadati</taxon>
        <taxon>Bacteroidota</taxon>
        <taxon>Cytophagia</taxon>
        <taxon>Cytophagales</taxon>
        <taxon>Hymenobacteraceae</taxon>
        <taxon>Pontibacter</taxon>
    </lineage>
</organism>
<evidence type="ECO:0000313" key="3">
    <source>
        <dbReference type="Proteomes" id="UP001207228"/>
    </source>
</evidence>
<evidence type="ECO:0000313" key="2">
    <source>
        <dbReference type="EMBL" id="MCX2738529.1"/>
    </source>
</evidence>
<dbReference type="SUPFAM" id="SSF48452">
    <property type="entry name" value="TPR-like"/>
    <property type="match status" value="1"/>
</dbReference>
<feature type="chain" id="PRO_5046271210" description="Tetratricopeptide repeat protein" evidence="1">
    <location>
        <begin position="20"/>
        <end position="792"/>
    </location>
</feature>
<dbReference type="EMBL" id="JAPFQO010000001">
    <property type="protein sequence ID" value="MCX2738529.1"/>
    <property type="molecule type" value="Genomic_DNA"/>
</dbReference>
<dbReference type="RefSeq" id="WP_266050588.1">
    <property type="nucleotide sequence ID" value="NZ_JAPFQO010000001.1"/>
</dbReference>
<keyword evidence="3" id="KW-1185">Reference proteome</keyword>
<keyword evidence="1" id="KW-0732">Signal</keyword>
<dbReference type="Gene3D" id="1.25.40.10">
    <property type="entry name" value="Tetratricopeptide repeat domain"/>
    <property type="match status" value="2"/>
</dbReference>
<sequence length="792" mass="90025">MKKALLLFAAVLAAFAAEAQNKLLFEEKTAEAYLLKYGTGSRASQAQLNSIVNILKEHEVTTRSSRPPRQPEFTLRFEQQAQVTDAGDKLQLKVQVGKVQVSGSTDYKGFDLSDALLPDKYKAKVQLLNGQNKVVQVYDRTVTLKPNGVALLQEQIPDTAANQSYKLQVVEEQVEYTSLDVQQLQEQLGLVRAYFAADAKVLQALKEVALILPDDIDRLPLHDRRLHELEKQYEFLKKENYTEKLHLKQQDPQRLKYKMEQLQQVLEERRKAINYTLATIHEHFYNRGVSLLKGGNASVAQTYFAKSVEANPNFAPAHVQLARIDLRNGYIREATNRTRDVLTRMRVDPQTEQMALALAHDIYSAHITEGNRFTTRGEYSNALEAYAEARDLCSTIGGLRCNMQALNDGEARAATGVYRSMVDNGKRLLSRNDLQEAERVTQQALTFQRDYDYVLHQATEASDLLNQVKFQYYLGFIDEGKRLLAQQNHRAALGQFEEALVLEQNYTFRPIQELRPLSQRAAKPVLLAMLTEGYEQAMQNRLSHARQTAADATSMQERYALVQDAEVQSKYKLLRERIFTQECINTQAVYDKHFQNARELISQKKYIAADQAYEAAIRAADEKSECGIATFTAKDGRTSIAAAASYQRKLEEASHLISRKSYNEAIAVYEEAKAFYLAQQVNKFGLDHISLFNFAKDHTMQPFTAAVVGYYANEGEEQVSIQLLTLLLEKGYRKGKTKKVQQQLGQQLALKDVQQGQLQDAKVLSVKYSQNNRDLKKLKKAYEKERKRLGKG</sequence>
<reference evidence="2 3" key="1">
    <citation type="submission" date="2022-11" db="EMBL/GenBank/DDBJ databases">
        <title>The characterization of three novel Bacteroidetes species and genomic analysis of their roles in tidal elemental geochemical cycles.</title>
        <authorList>
            <person name="Ma K.-J."/>
        </authorList>
    </citation>
    <scope>NUCLEOTIDE SEQUENCE [LARGE SCALE GENOMIC DNA]</scope>
    <source>
        <strain evidence="2 3">M82</strain>
    </source>
</reference>
<name>A0ABT3RAB3_9BACT</name>
<dbReference type="InterPro" id="IPR011990">
    <property type="entry name" value="TPR-like_helical_dom_sf"/>
</dbReference>
<evidence type="ECO:0000256" key="1">
    <source>
        <dbReference type="SAM" id="SignalP"/>
    </source>
</evidence>
<proteinExistence type="predicted"/>